<evidence type="ECO:0000259" key="13">
    <source>
        <dbReference type="Pfam" id="PF02775"/>
    </source>
</evidence>
<evidence type="ECO:0000313" key="15">
    <source>
        <dbReference type="Proteomes" id="UP001174909"/>
    </source>
</evidence>
<evidence type="ECO:0000256" key="1">
    <source>
        <dbReference type="ARBA" id="ARBA00001964"/>
    </source>
</evidence>
<gene>
    <name evidence="14" type="ORF">GBAR_LOCUS8673</name>
</gene>
<dbReference type="GO" id="GO:0005948">
    <property type="term" value="C:acetolactate synthase complex"/>
    <property type="evidence" value="ECO:0007669"/>
    <property type="project" value="TreeGrafter"/>
</dbReference>
<accession>A0AA35WAU7</accession>
<dbReference type="GO" id="GO:0009097">
    <property type="term" value="P:isoleucine biosynthetic process"/>
    <property type="evidence" value="ECO:0007669"/>
    <property type="project" value="TreeGrafter"/>
</dbReference>
<evidence type="ECO:0000256" key="5">
    <source>
        <dbReference type="ARBA" id="ARBA00013145"/>
    </source>
</evidence>
<dbReference type="GO" id="GO:0030976">
    <property type="term" value="F:thiamine pyrophosphate binding"/>
    <property type="evidence" value="ECO:0007669"/>
    <property type="project" value="InterPro"/>
</dbReference>
<dbReference type="CDD" id="cd02015">
    <property type="entry name" value="TPP_AHAS"/>
    <property type="match status" value="1"/>
</dbReference>
<dbReference type="GO" id="GO:0009099">
    <property type="term" value="P:L-valine biosynthetic process"/>
    <property type="evidence" value="ECO:0007669"/>
    <property type="project" value="TreeGrafter"/>
</dbReference>
<evidence type="ECO:0000256" key="9">
    <source>
        <dbReference type="ARBA" id="ARBA00030510"/>
    </source>
</evidence>
<dbReference type="PROSITE" id="PS00187">
    <property type="entry name" value="TPP_ENZYMES"/>
    <property type="match status" value="1"/>
</dbReference>
<dbReference type="Proteomes" id="UP001174909">
    <property type="component" value="Unassembled WGS sequence"/>
</dbReference>
<comment type="catalytic activity">
    <reaction evidence="10">
        <text>2-hydroxyoctadecanoyl-CoA = heptadecanal + formyl-CoA</text>
        <dbReference type="Rhea" id="RHEA:55196"/>
        <dbReference type="ChEBI" id="CHEBI:57376"/>
        <dbReference type="ChEBI" id="CHEBI:74116"/>
        <dbReference type="ChEBI" id="CHEBI:138631"/>
    </reaction>
    <physiologicalReaction direction="left-to-right" evidence="10">
        <dbReference type="Rhea" id="RHEA:55197"/>
    </physiologicalReaction>
</comment>
<dbReference type="FunFam" id="3.40.50.1220:FF:000008">
    <property type="entry name" value="Acetolactate synthase"/>
    <property type="match status" value="1"/>
</dbReference>
<keyword evidence="15" id="KW-1185">Reference proteome</keyword>
<keyword evidence="8" id="KW-0028">Amino-acid biosynthesis</keyword>
<evidence type="ECO:0000256" key="2">
    <source>
        <dbReference type="ARBA" id="ARBA00004974"/>
    </source>
</evidence>
<feature type="domain" description="Thiamine pyrophosphate enzyme TPP-binding" evidence="13">
    <location>
        <begin position="202"/>
        <end position="349"/>
    </location>
</feature>
<comment type="similarity">
    <text evidence="4">Belongs to the TPP enzyme family.</text>
</comment>
<dbReference type="GO" id="GO:0003984">
    <property type="term" value="F:acetolactate synthase activity"/>
    <property type="evidence" value="ECO:0007669"/>
    <property type="project" value="UniProtKB-EC"/>
</dbReference>
<dbReference type="PANTHER" id="PTHR18968">
    <property type="entry name" value="THIAMINE PYROPHOSPHATE ENZYMES"/>
    <property type="match status" value="1"/>
</dbReference>
<sequence length="382" mass="41383">MSEETEAAVVKAAKLINEAERPVLIAGHGVLASHAWDELMELAEATGIPVINTLLGLSSFPRNHPLSLGMLGMHGMYWSNIVVDQADLVVGLGMRFDDRVTGKASTFAPHARIIHLDIESSQVGRNVPVEVPLVGDAKVIMRALVPLVKNVDRPEWMSYIEGLKKDHPSLAIPKTDKLLVQHVLSEMNELIQENPESVIVTGVGQHQMWAAQFLFFNGHNTFVSSGGLGAMGFELPAAMGAQVGQPNVPVWSIAGDGGIQMTSQELATVAQENLPVKIALINNGYLGMVRQWQEMFFENHLKEVPIPGPDFVKLSQAYGIPAMKVTHQEDVMPALRKAQAHDGPYLIEFVVDPSVNLYPMVPPGGSLGETMEDPLTVGATTS</sequence>
<reference evidence="14" key="1">
    <citation type="submission" date="2023-03" db="EMBL/GenBank/DDBJ databases">
        <authorList>
            <person name="Steffen K."/>
            <person name="Cardenas P."/>
        </authorList>
    </citation>
    <scope>NUCLEOTIDE SEQUENCE</scope>
</reference>
<keyword evidence="7" id="KW-0786">Thiamine pyrophosphate</keyword>
<evidence type="ECO:0000256" key="7">
    <source>
        <dbReference type="ARBA" id="ARBA00023052"/>
    </source>
</evidence>
<dbReference type="InterPro" id="IPR011766">
    <property type="entry name" value="TPP_enzyme_TPP-bd"/>
</dbReference>
<dbReference type="InterPro" id="IPR039368">
    <property type="entry name" value="AHAS_TPP"/>
</dbReference>
<dbReference type="EMBL" id="CASHTH010001293">
    <property type="protein sequence ID" value="CAI8013749.1"/>
    <property type="molecule type" value="Genomic_DNA"/>
</dbReference>
<dbReference type="Pfam" id="PF00205">
    <property type="entry name" value="TPP_enzyme_M"/>
    <property type="match status" value="1"/>
</dbReference>
<name>A0AA35WAU7_GEOBA</name>
<dbReference type="AlphaFoldDB" id="A0AA35WAU7"/>
<comment type="cofactor">
    <cofactor evidence="1">
        <name>thiamine diphosphate</name>
        <dbReference type="ChEBI" id="CHEBI:58937"/>
    </cofactor>
</comment>
<evidence type="ECO:0000256" key="8">
    <source>
        <dbReference type="ARBA" id="ARBA00023304"/>
    </source>
</evidence>
<evidence type="ECO:0000256" key="10">
    <source>
        <dbReference type="ARBA" id="ARBA00048738"/>
    </source>
</evidence>
<protein>
    <recommendedName>
        <fullName evidence="6">2-hydroxyacyl-CoA lyase 2</fullName>
        <ecNumber evidence="5">2.2.1.6</ecNumber>
    </recommendedName>
    <alternativeName>
        <fullName evidence="9">IlvB-like protein</fullName>
    </alternativeName>
</protein>
<evidence type="ECO:0000256" key="3">
    <source>
        <dbReference type="ARBA" id="ARBA00005025"/>
    </source>
</evidence>
<comment type="catalytic activity">
    <reaction evidence="11">
        <text>(2R)-hydroxyhexadecanoyl-CoA = pentadecanal + formyl-CoA</text>
        <dbReference type="Rhea" id="RHEA:55212"/>
        <dbReference type="ChEBI" id="CHEBI:17302"/>
        <dbReference type="ChEBI" id="CHEBI:57376"/>
        <dbReference type="ChEBI" id="CHEBI:138654"/>
    </reaction>
    <physiologicalReaction direction="left-to-right" evidence="11">
        <dbReference type="Rhea" id="RHEA:55213"/>
    </physiologicalReaction>
</comment>
<comment type="caution">
    <text evidence="14">The sequence shown here is derived from an EMBL/GenBank/DDBJ whole genome shotgun (WGS) entry which is preliminary data.</text>
</comment>
<dbReference type="InterPro" id="IPR012000">
    <property type="entry name" value="Thiamin_PyroP_enz_cen_dom"/>
</dbReference>
<dbReference type="EC" id="2.2.1.6" evidence="5"/>
<dbReference type="Pfam" id="PF02775">
    <property type="entry name" value="TPP_enzyme_C"/>
    <property type="match status" value="1"/>
</dbReference>
<dbReference type="GO" id="GO:0000287">
    <property type="term" value="F:magnesium ion binding"/>
    <property type="evidence" value="ECO:0007669"/>
    <property type="project" value="InterPro"/>
</dbReference>
<dbReference type="SUPFAM" id="SSF52467">
    <property type="entry name" value="DHS-like NAD/FAD-binding domain"/>
    <property type="match status" value="1"/>
</dbReference>
<organism evidence="14 15">
    <name type="scientific">Geodia barretti</name>
    <name type="common">Barrett's horny sponge</name>
    <dbReference type="NCBI Taxonomy" id="519541"/>
    <lineage>
        <taxon>Eukaryota</taxon>
        <taxon>Metazoa</taxon>
        <taxon>Porifera</taxon>
        <taxon>Demospongiae</taxon>
        <taxon>Heteroscleromorpha</taxon>
        <taxon>Tetractinellida</taxon>
        <taxon>Astrophorina</taxon>
        <taxon>Geodiidae</taxon>
        <taxon>Geodia</taxon>
    </lineage>
</organism>
<evidence type="ECO:0000256" key="6">
    <source>
        <dbReference type="ARBA" id="ARBA00018936"/>
    </source>
</evidence>
<dbReference type="PANTHER" id="PTHR18968:SF13">
    <property type="entry name" value="ACETOLACTATE SYNTHASE CATALYTIC SUBUNIT, MITOCHONDRIAL"/>
    <property type="match status" value="1"/>
</dbReference>
<evidence type="ECO:0000256" key="11">
    <source>
        <dbReference type="ARBA" id="ARBA00048767"/>
    </source>
</evidence>
<dbReference type="InterPro" id="IPR045229">
    <property type="entry name" value="TPP_enz"/>
</dbReference>
<evidence type="ECO:0000259" key="12">
    <source>
        <dbReference type="Pfam" id="PF00205"/>
    </source>
</evidence>
<keyword evidence="8" id="KW-0100">Branched-chain amino acid biosynthesis</keyword>
<proteinExistence type="inferred from homology"/>
<dbReference type="Gene3D" id="3.40.50.970">
    <property type="match status" value="1"/>
</dbReference>
<dbReference type="InterPro" id="IPR029035">
    <property type="entry name" value="DHS-like_NAD/FAD-binding_dom"/>
</dbReference>
<feature type="domain" description="Thiamine pyrophosphate enzyme central" evidence="12">
    <location>
        <begin position="11"/>
        <end position="144"/>
    </location>
</feature>
<dbReference type="SUPFAM" id="SSF52518">
    <property type="entry name" value="Thiamin diphosphate-binding fold (THDP-binding)"/>
    <property type="match status" value="1"/>
</dbReference>
<dbReference type="InterPro" id="IPR000399">
    <property type="entry name" value="TPP-bd_CS"/>
</dbReference>
<evidence type="ECO:0000313" key="14">
    <source>
        <dbReference type="EMBL" id="CAI8013749.1"/>
    </source>
</evidence>
<dbReference type="InterPro" id="IPR029061">
    <property type="entry name" value="THDP-binding"/>
</dbReference>
<dbReference type="Gene3D" id="3.40.50.1220">
    <property type="entry name" value="TPP-binding domain"/>
    <property type="match status" value="1"/>
</dbReference>
<comment type="pathway">
    <text evidence="2">Amino-acid biosynthesis; L-isoleucine biosynthesis; L-isoleucine from 2-oxobutanoate: step 1/4.</text>
</comment>
<dbReference type="GO" id="GO:0050660">
    <property type="term" value="F:flavin adenine dinucleotide binding"/>
    <property type="evidence" value="ECO:0007669"/>
    <property type="project" value="TreeGrafter"/>
</dbReference>
<comment type="pathway">
    <text evidence="3">Amino-acid biosynthesis; L-valine biosynthesis; L-valine from pyruvate: step 1/4.</text>
</comment>
<evidence type="ECO:0000256" key="4">
    <source>
        <dbReference type="ARBA" id="ARBA00007812"/>
    </source>
</evidence>